<evidence type="ECO:0000256" key="2">
    <source>
        <dbReference type="SAM" id="MobiDB-lite"/>
    </source>
</evidence>
<accession>A0A9W6TGY4</accession>
<protein>
    <submittedName>
        <fullName evidence="3">Unnamed protein product</fullName>
    </submittedName>
</protein>
<dbReference type="AlphaFoldDB" id="A0A9W6TGY4"/>
<dbReference type="EMBL" id="BSXW01000116">
    <property type="protein sequence ID" value="GMF12378.1"/>
    <property type="molecule type" value="Genomic_DNA"/>
</dbReference>
<name>A0A9W6TGY4_9STRA</name>
<dbReference type="Proteomes" id="UP001165083">
    <property type="component" value="Unassembled WGS sequence"/>
</dbReference>
<keyword evidence="4" id="KW-1185">Reference proteome</keyword>
<organism evidence="3 4">
    <name type="scientific">Phytophthora lilii</name>
    <dbReference type="NCBI Taxonomy" id="2077276"/>
    <lineage>
        <taxon>Eukaryota</taxon>
        <taxon>Sar</taxon>
        <taxon>Stramenopiles</taxon>
        <taxon>Oomycota</taxon>
        <taxon>Peronosporomycetes</taxon>
        <taxon>Peronosporales</taxon>
        <taxon>Peronosporaceae</taxon>
        <taxon>Phytophthora</taxon>
    </lineage>
</organism>
<dbReference type="PANTHER" id="PTHR33324">
    <property type="entry name" value="EXPRESSED PROTEIN"/>
    <property type="match status" value="1"/>
</dbReference>
<sequence>MMQPWNDGKPGSPSSLDVLVRWLMASSNYKRWQSSPKRVLCQEIVGEFEKQGAPTRSVSAIRKKINKLEHEYSSAASWLKDAGQLERFNDGKADEAVIQGVHQRCSLFRELTPVFQSTNSNSAQSNGGDIDDCVQTAVAEESSTEVIHTSADNELKSAILPGGLSQRKRAPDTLEPDSSLIKRGKQETLQPQGAMQVDPDPPMPSHGQTFGFTEHSMALTEFFKGNESRWNEYYGIKNTFGLDEPDDKRSQQLHQFEIEHANAIAKLQLEEKKAEQQRQQMR</sequence>
<evidence type="ECO:0000256" key="1">
    <source>
        <dbReference type="SAM" id="Coils"/>
    </source>
</evidence>
<feature type="region of interest" description="Disordered" evidence="2">
    <location>
        <begin position="161"/>
        <end position="195"/>
    </location>
</feature>
<dbReference type="PANTHER" id="PTHR33324:SF2">
    <property type="entry name" value="MYB_SANT-LIKE DNA-BINDING DOMAIN-CONTAINING PROTEIN"/>
    <property type="match status" value="1"/>
</dbReference>
<evidence type="ECO:0000313" key="4">
    <source>
        <dbReference type="Proteomes" id="UP001165083"/>
    </source>
</evidence>
<comment type="caution">
    <text evidence="3">The sequence shown here is derived from an EMBL/GenBank/DDBJ whole genome shotgun (WGS) entry which is preliminary data.</text>
</comment>
<feature type="coiled-coil region" evidence="1">
    <location>
        <begin position="253"/>
        <end position="280"/>
    </location>
</feature>
<evidence type="ECO:0000313" key="3">
    <source>
        <dbReference type="EMBL" id="GMF12378.1"/>
    </source>
</evidence>
<keyword evidence="1" id="KW-0175">Coiled coil</keyword>
<gene>
    <name evidence="3" type="ORF">Plil01_000299700</name>
</gene>
<dbReference type="OrthoDB" id="96345at2759"/>
<proteinExistence type="predicted"/>
<reference evidence="3" key="1">
    <citation type="submission" date="2023-04" db="EMBL/GenBank/DDBJ databases">
        <title>Phytophthora lilii NBRC 32176.</title>
        <authorList>
            <person name="Ichikawa N."/>
            <person name="Sato H."/>
            <person name="Tonouchi N."/>
        </authorList>
    </citation>
    <scope>NUCLEOTIDE SEQUENCE</scope>
    <source>
        <strain evidence="3">NBRC 32176</strain>
    </source>
</reference>